<dbReference type="GO" id="GO:0009249">
    <property type="term" value="P:protein lipoylation"/>
    <property type="evidence" value="ECO:0007669"/>
    <property type="project" value="TreeGrafter"/>
</dbReference>
<dbReference type="PROSITE" id="PS50968">
    <property type="entry name" value="BIOTINYL_LIPOYL"/>
    <property type="match status" value="1"/>
</dbReference>
<dbReference type="EMBL" id="JACHVB010000060">
    <property type="protein sequence ID" value="MBC2596116.1"/>
    <property type="molecule type" value="Genomic_DNA"/>
</dbReference>
<dbReference type="InterPro" id="IPR033753">
    <property type="entry name" value="GCV_H/Fam206"/>
</dbReference>
<comment type="cofactor">
    <cofactor evidence="3">
        <name>(R)-lipoate</name>
        <dbReference type="ChEBI" id="CHEBI:83088"/>
    </cofactor>
    <text evidence="3">Binds 1 lipoyl cofactor covalently.</text>
</comment>
<evidence type="ECO:0000256" key="2">
    <source>
        <dbReference type="ARBA" id="ARBA00022823"/>
    </source>
</evidence>
<evidence type="ECO:0000313" key="6">
    <source>
        <dbReference type="EMBL" id="MBC2596116.1"/>
    </source>
</evidence>
<reference evidence="6 7" key="1">
    <citation type="submission" date="2020-07" db="EMBL/GenBank/DDBJ databases">
        <authorList>
            <person name="Feng X."/>
        </authorList>
    </citation>
    <scope>NUCLEOTIDE SEQUENCE [LARGE SCALE GENOMIC DNA]</scope>
    <source>
        <strain evidence="6 7">JCM31066</strain>
    </source>
</reference>
<dbReference type="Gene3D" id="2.40.50.100">
    <property type="match status" value="1"/>
</dbReference>
<comment type="function">
    <text evidence="3">The glycine cleavage system catalyzes the degradation of glycine. The H protein shuttles the methylamine group of glycine from the P protein to the T protein.</text>
</comment>
<dbReference type="InterPro" id="IPR000089">
    <property type="entry name" value="Biotin_lipoyl"/>
</dbReference>
<dbReference type="InterPro" id="IPR003016">
    <property type="entry name" value="2-oxoA_DH_lipoyl-BS"/>
</dbReference>
<comment type="caution">
    <text evidence="6">The sequence shown here is derived from an EMBL/GenBank/DDBJ whole genome shotgun (WGS) entry which is preliminary data.</text>
</comment>
<dbReference type="AlphaFoldDB" id="A0A842HKR2"/>
<dbReference type="Pfam" id="PF01597">
    <property type="entry name" value="GCV_H"/>
    <property type="match status" value="1"/>
</dbReference>
<feature type="modified residue" description="N6-lipoyllysine" evidence="3 4">
    <location>
        <position position="65"/>
    </location>
</feature>
<gene>
    <name evidence="3 6" type="primary">gcvH</name>
    <name evidence="6" type="ORF">H5P28_17750</name>
</gene>
<dbReference type="NCBIfam" id="TIGR00527">
    <property type="entry name" value="gcvH"/>
    <property type="match status" value="1"/>
</dbReference>
<keyword evidence="2 3" id="KW-0450">Lipoyl</keyword>
<dbReference type="PANTHER" id="PTHR11715:SF3">
    <property type="entry name" value="GLYCINE CLEAVAGE SYSTEM H PROTEIN-RELATED"/>
    <property type="match status" value="1"/>
</dbReference>
<proteinExistence type="inferred from homology"/>
<accession>A0A842HKR2</accession>
<evidence type="ECO:0000256" key="4">
    <source>
        <dbReference type="PIRSR" id="PIRSR617453-50"/>
    </source>
</evidence>
<comment type="similarity">
    <text evidence="1 3">Belongs to the GcvH family.</text>
</comment>
<evidence type="ECO:0000256" key="3">
    <source>
        <dbReference type="HAMAP-Rule" id="MF_00272"/>
    </source>
</evidence>
<dbReference type="SUPFAM" id="SSF51230">
    <property type="entry name" value="Single hybrid motif"/>
    <property type="match status" value="1"/>
</dbReference>
<dbReference type="InterPro" id="IPR011053">
    <property type="entry name" value="Single_hybrid_motif"/>
</dbReference>
<dbReference type="HAMAP" id="MF_00272">
    <property type="entry name" value="GcvH"/>
    <property type="match status" value="1"/>
</dbReference>
<name>A0A842HKR2_9BACT</name>
<dbReference type="GO" id="GO:0005829">
    <property type="term" value="C:cytosol"/>
    <property type="evidence" value="ECO:0007669"/>
    <property type="project" value="TreeGrafter"/>
</dbReference>
<evidence type="ECO:0000256" key="1">
    <source>
        <dbReference type="ARBA" id="ARBA00009249"/>
    </source>
</evidence>
<dbReference type="GO" id="GO:0005960">
    <property type="term" value="C:glycine cleavage complex"/>
    <property type="evidence" value="ECO:0007669"/>
    <property type="project" value="InterPro"/>
</dbReference>
<dbReference type="CDD" id="cd06848">
    <property type="entry name" value="GCS_H"/>
    <property type="match status" value="1"/>
</dbReference>
<evidence type="ECO:0000313" key="7">
    <source>
        <dbReference type="Proteomes" id="UP000546464"/>
    </source>
</evidence>
<sequence length="126" mass="13530">MSDIPSELKYTEDHEWILVQEDGTALIGITDHAQESLGDITFVDLPQAGDSFAQGETFGAVESVKAASDLYMPVSGEIIESNPDLDAAPESVNNDPYGAAWMIKVKVSDPSELDKLLNAAAYEAIL</sequence>
<dbReference type="GO" id="GO:0019464">
    <property type="term" value="P:glycine decarboxylation via glycine cleavage system"/>
    <property type="evidence" value="ECO:0007669"/>
    <property type="project" value="UniProtKB-UniRule"/>
</dbReference>
<feature type="domain" description="Lipoyl-binding" evidence="5">
    <location>
        <begin position="24"/>
        <end position="106"/>
    </location>
</feature>
<dbReference type="PROSITE" id="PS00189">
    <property type="entry name" value="LIPOYL"/>
    <property type="match status" value="1"/>
</dbReference>
<protein>
    <recommendedName>
        <fullName evidence="3">Glycine cleavage system H protein</fullName>
    </recommendedName>
</protein>
<keyword evidence="7" id="KW-1185">Reference proteome</keyword>
<dbReference type="PANTHER" id="PTHR11715">
    <property type="entry name" value="GLYCINE CLEAVAGE SYSTEM H PROTEIN"/>
    <property type="match status" value="1"/>
</dbReference>
<dbReference type="RefSeq" id="WP_185677031.1">
    <property type="nucleotide sequence ID" value="NZ_JACHVB010000060.1"/>
</dbReference>
<organism evidence="6 7">
    <name type="scientific">Ruficoccus amylovorans</name>
    <dbReference type="NCBI Taxonomy" id="1804625"/>
    <lineage>
        <taxon>Bacteria</taxon>
        <taxon>Pseudomonadati</taxon>
        <taxon>Verrucomicrobiota</taxon>
        <taxon>Opitutia</taxon>
        <taxon>Puniceicoccales</taxon>
        <taxon>Cerasicoccaceae</taxon>
        <taxon>Ruficoccus</taxon>
    </lineage>
</organism>
<evidence type="ECO:0000259" key="5">
    <source>
        <dbReference type="PROSITE" id="PS50968"/>
    </source>
</evidence>
<comment type="subunit">
    <text evidence="3">The glycine cleavage system is composed of four proteins: P, T, L and H.</text>
</comment>
<dbReference type="InterPro" id="IPR017453">
    <property type="entry name" value="GCV_H_sub"/>
</dbReference>
<dbReference type="InterPro" id="IPR002930">
    <property type="entry name" value="GCV_H"/>
</dbReference>
<dbReference type="Proteomes" id="UP000546464">
    <property type="component" value="Unassembled WGS sequence"/>
</dbReference>
<dbReference type="NCBIfam" id="NF002270">
    <property type="entry name" value="PRK01202.1"/>
    <property type="match status" value="1"/>
</dbReference>